<proteinExistence type="predicted"/>
<name>A0A249XN29_9CAUD</name>
<reference evidence="2" key="1">
    <citation type="submission" date="2017-06" db="EMBL/GenBank/DDBJ databases">
        <authorList>
            <person name="Cheng Y.T."/>
        </authorList>
    </citation>
    <scope>NUCLEOTIDE SEQUENCE [LARGE SCALE GENOMIC DNA]</scope>
</reference>
<accession>A0A249XN29</accession>
<dbReference type="EMBL" id="MF375456">
    <property type="protein sequence ID" value="ASZ72030.1"/>
    <property type="molecule type" value="Genomic_DNA"/>
</dbReference>
<evidence type="ECO:0000313" key="2">
    <source>
        <dbReference type="Proteomes" id="UP000222265"/>
    </source>
</evidence>
<sequence length="69" mass="7337">MAEDAKVKVLMTLHPNQLAAVRRLSGLSLSVNSNTTPLEAGMQLGMARVLNILQEGFTVDTSVPNTNDG</sequence>
<organism evidence="1 2">
    <name type="scientific">Xanthomonas phage phi Xc10</name>
    <dbReference type="NCBI Taxonomy" id="2024237"/>
    <lineage>
        <taxon>Viruses</taxon>
        <taxon>Duplodnaviria</taxon>
        <taxon>Heunggongvirae</taxon>
        <taxon>Uroviricota</taxon>
        <taxon>Caudoviricetes</taxon>
        <taxon>Autographivirales</taxon>
        <taxon>Autonotataviridae</taxon>
        <taxon>Gujervirinae</taxon>
        <taxon>Pradovirus</taxon>
        <taxon>Pradovirus pagan</taxon>
        <taxon>Pradovirus Xc10</taxon>
    </lineage>
</organism>
<keyword evidence="2" id="KW-1185">Reference proteome</keyword>
<evidence type="ECO:0000313" key="1">
    <source>
        <dbReference type="EMBL" id="ASZ72030.1"/>
    </source>
</evidence>
<dbReference type="GeneID" id="54981737"/>
<dbReference type="Proteomes" id="UP000222265">
    <property type="component" value="Segment"/>
</dbReference>
<dbReference type="RefSeq" id="YP_009791554.1">
    <property type="nucleotide sequence ID" value="NC_047840.1"/>
</dbReference>
<dbReference type="KEGG" id="vg:54981737"/>
<protein>
    <submittedName>
        <fullName evidence="1">Uncharacterized protein</fullName>
    </submittedName>
</protein>